<dbReference type="OrthoDB" id="7344096at2759"/>
<sequence length="196" mass="22429">MDSSKQYCRDVEIIHPSSRKLRSKIFDIQIPKREVVNELFKDEQRIVHSCSTRSVESPDGYETAEEYFSDSEFSVSKENLFDEDQQEGYEEPIPKEKITTRINSHKRLKSYQLAKQLSCKWTTGAAPRIGCVRDYPLELQVRALEEVNLSPRSTFSSPRTAARFTTAPLSRETTIGRSPFASESPKLAQVAAYNQN</sequence>
<dbReference type="GO" id="GO:0005737">
    <property type="term" value="C:cytoplasm"/>
    <property type="evidence" value="ECO:0007669"/>
    <property type="project" value="UniProtKB-SubCell"/>
</dbReference>
<keyword evidence="7" id="KW-1185">Reference proteome</keyword>
<comment type="caution">
    <text evidence="6">The sequence shown here is derived from an EMBL/GenBank/DDBJ whole genome shotgun (WGS) entry which is preliminary data.</text>
</comment>
<dbReference type="GO" id="GO:0005634">
    <property type="term" value="C:nucleus"/>
    <property type="evidence" value="ECO:0007669"/>
    <property type="project" value="UniProtKB-SubCell"/>
</dbReference>
<dbReference type="Gramene" id="OE9A053086T1">
    <property type="protein sequence ID" value="OE9A053086C1"/>
    <property type="gene ID" value="OE9A053086"/>
</dbReference>
<keyword evidence="4" id="KW-0539">Nucleus</keyword>
<dbReference type="EMBL" id="CACTIH010002170">
    <property type="protein sequence ID" value="CAA2974389.1"/>
    <property type="molecule type" value="Genomic_DNA"/>
</dbReference>
<evidence type="ECO:0000256" key="1">
    <source>
        <dbReference type="ARBA" id="ARBA00004123"/>
    </source>
</evidence>
<dbReference type="Proteomes" id="UP000594638">
    <property type="component" value="Unassembled WGS sequence"/>
</dbReference>
<dbReference type="PANTHER" id="PTHR31250">
    <property type="entry name" value="IQ DOMAIN-CONTAINING PROTEIN IQM3"/>
    <property type="match status" value="1"/>
</dbReference>
<protein>
    <submittedName>
        <fullName evidence="6">Mitotic spindle checkpoint protein BUBR1</fullName>
    </submittedName>
</protein>
<keyword evidence="3" id="KW-0963">Cytoplasm</keyword>
<accession>A0A8S0R5Z2</accession>
<name>A0A8S0R5Z2_OLEEU</name>
<gene>
    <name evidence="6" type="ORF">OLEA9_A053086</name>
</gene>
<organism evidence="6 7">
    <name type="scientific">Olea europaea subsp. europaea</name>
    <dbReference type="NCBI Taxonomy" id="158383"/>
    <lineage>
        <taxon>Eukaryota</taxon>
        <taxon>Viridiplantae</taxon>
        <taxon>Streptophyta</taxon>
        <taxon>Embryophyta</taxon>
        <taxon>Tracheophyta</taxon>
        <taxon>Spermatophyta</taxon>
        <taxon>Magnoliopsida</taxon>
        <taxon>eudicotyledons</taxon>
        <taxon>Gunneridae</taxon>
        <taxon>Pentapetalae</taxon>
        <taxon>asterids</taxon>
        <taxon>lamiids</taxon>
        <taxon>Lamiales</taxon>
        <taxon>Oleaceae</taxon>
        <taxon>Oleeae</taxon>
        <taxon>Olea</taxon>
    </lineage>
</organism>
<feature type="compositionally biased region" description="Polar residues" evidence="5">
    <location>
        <begin position="167"/>
        <end position="176"/>
    </location>
</feature>
<comment type="subcellular location">
    <subcellularLocation>
        <location evidence="2">Cytoplasm</location>
    </subcellularLocation>
    <subcellularLocation>
        <location evidence="1">Nucleus</location>
    </subcellularLocation>
</comment>
<evidence type="ECO:0000313" key="6">
    <source>
        <dbReference type="EMBL" id="CAA2974389.1"/>
    </source>
</evidence>
<evidence type="ECO:0000256" key="2">
    <source>
        <dbReference type="ARBA" id="ARBA00004496"/>
    </source>
</evidence>
<evidence type="ECO:0000256" key="3">
    <source>
        <dbReference type="ARBA" id="ARBA00022490"/>
    </source>
</evidence>
<dbReference type="InterPro" id="IPR044159">
    <property type="entry name" value="IQM"/>
</dbReference>
<evidence type="ECO:0000256" key="5">
    <source>
        <dbReference type="SAM" id="MobiDB-lite"/>
    </source>
</evidence>
<feature type="region of interest" description="Disordered" evidence="5">
    <location>
        <begin position="155"/>
        <end position="196"/>
    </location>
</feature>
<proteinExistence type="predicted"/>
<evidence type="ECO:0000313" key="7">
    <source>
        <dbReference type="Proteomes" id="UP000594638"/>
    </source>
</evidence>
<reference evidence="6 7" key="1">
    <citation type="submission" date="2019-12" db="EMBL/GenBank/DDBJ databases">
        <authorList>
            <person name="Alioto T."/>
            <person name="Alioto T."/>
            <person name="Gomez Garrido J."/>
        </authorList>
    </citation>
    <scope>NUCLEOTIDE SEQUENCE [LARGE SCALE GENOMIC DNA]</scope>
</reference>
<dbReference type="AlphaFoldDB" id="A0A8S0R5Z2"/>
<evidence type="ECO:0000256" key="4">
    <source>
        <dbReference type="ARBA" id="ARBA00023242"/>
    </source>
</evidence>
<dbReference type="PANTHER" id="PTHR31250:SF38">
    <property type="entry name" value="IQ DOMAIN-CONTAINING PROTEIN IQM6"/>
    <property type="match status" value="1"/>
</dbReference>